<dbReference type="PANTHER" id="PTHR46902:SF1">
    <property type="entry name" value="DOMON DOMAIN-CONTAINING PROTEIN FRRS1L"/>
    <property type="match status" value="1"/>
</dbReference>
<proteinExistence type="inferred from homology"/>
<name>A0A7I8V6H3_9ANNE</name>
<feature type="domain" description="DOMON" evidence="12">
    <location>
        <begin position="167"/>
        <end position="292"/>
    </location>
</feature>
<evidence type="ECO:0000256" key="5">
    <source>
        <dbReference type="ARBA" id="ARBA00022692"/>
    </source>
</evidence>
<dbReference type="PANTHER" id="PTHR46902">
    <property type="entry name" value="DOMON DOMAIN-CONTAINING PROTEIN FRRS1L"/>
    <property type="match status" value="1"/>
</dbReference>
<dbReference type="SMART" id="SM00665">
    <property type="entry name" value="B561"/>
    <property type="match status" value="1"/>
</dbReference>
<evidence type="ECO:0000256" key="3">
    <source>
        <dbReference type="ARBA" id="ARBA00009195"/>
    </source>
</evidence>
<organism evidence="15 16">
    <name type="scientific">Dimorphilus gyrociliatus</name>
    <dbReference type="NCBI Taxonomy" id="2664684"/>
    <lineage>
        <taxon>Eukaryota</taxon>
        <taxon>Metazoa</taxon>
        <taxon>Spiralia</taxon>
        <taxon>Lophotrochozoa</taxon>
        <taxon>Annelida</taxon>
        <taxon>Polychaeta</taxon>
        <taxon>Polychaeta incertae sedis</taxon>
        <taxon>Dinophilidae</taxon>
        <taxon>Dimorphilus</taxon>
    </lineage>
</organism>
<dbReference type="GO" id="GO:1900449">
    <property type="term" value="P:regulation of glutamate receptor signaling pathway"/>
    <property type="evidence" value="ECO:0007669"/>
    <property type="project" value="InterPro"/>
</dbReference>
<gene>
    <name evidence="15" type="ORF">DGYR_LOCUS1140</name>
</gene>
<feature type="transmembrane region" description="Helical" evidence="11">
    <location>
        <begin position="528"/>
        <end position="549"/>
    </location>
</feature>
<dbReference type="Gene3D" id="2.60.40.4060">
    <property type="entry name" value="Reeler domain"/>
    <property type="match status" value="1"/>
</dbReference>
<dbReference type="CDD" id="cd08544">
    <property type="entry name" value="Reeler"/>
    <property type="match status" value="1"/>
</dbReference>
<dbReference type="OrthoDB" id="2419613at2759"/>
<evidence type="ECO:0000256" key="1">
    <source>
        <dbReference type="ARBA" id="ARBA00001970"/>
    </source>
</evidence>
<feature type="domain" description="Cytochrome b561" evidence="13">
    <location>
        <begin position="491"/>
        <end position="696"/>
    </location>
</feature>
<dbReference type="CDD" id="cd09628">
    <property type="entry name" value="DOMON_SDR_2_like"/>
    <property type="match status" value="2"/>
</dbReference>
<keyword evidence="4" id="KW-0813">Transport</keyword>
<keyword evidence="8" id="KW-0408">Iron</keyword>
<evidence type="ECO:0000256" key="4">
    <source>
        <dbReference type="ARBA" id="ARBA00022448"/>
    </source>
</evidence>
<comment type="caution">
    <text evidence="15">The sequence shown here is derived from an EMBL/GenBank/DDBJ whole genome shotgun (WGS) entry which is preliminary data.</text>
</comment>
<dbReference type="PROSITE" id="PS51019">
    <property type="entry name" value="REELIN"/>
    <property type="match status" value="1"/>
</dbReference>
<evidence type="ECO:0000259" key="13">
    <source>
        <dbReference type="PROSITE" id="PS50939"/>
    </source>
</evidence>
<evidence type="ECO:0000256" key="11">
    <source>
        <dbReference type="SAM" id="Phobius"/>
    </source>
</evidence>
<dbReference type="InterPro" id="IPR005018">
    <property type="entry name" value="DOMON_domain"/>
</dbReference>
<feature type="transmembrane region" description="Helical" evidence="11">
    <location>
        <begin position="634"/>
        <end position="657"/>
    </location>
</feature>
<evidence type="ECO:0000256" key="8">
    <source>
        <dbReference type="ARBA" id="ARBA00023004"/>
    </source>
</evidence>
<evidence type="ECO:0000256" key="6">
    <source>
        <dbReference type="ARBA" id="ARBA00022982"/>
    </source>
</evidence>
<dbReference type="InterPro" id="IPR002861">
    <property type="entry name" value="Reeler_dom"/>
</dbReference>
<evidence type="ECO:0000256" key="9">
    <source>
        <dbReference type="ARBA" id="ARBA00023136"/>
    </source>
</evidence>
<feature type="domain" description="DOMON" evidence="12">
    <location>
        <begin position="357"/>
        <end position="486"/>
    </location>
</feature>
<comment type="cofactor">
    <cofactor evidence="1">
        <name>heme b</name>
        <dbReference type="ChEBI" id="CHEBI:60344"/>
    </cofactor>
</comment>
<feature type="transmembrane region" description="Helical" evidence="11">
    <location>
        <begin position="570"/>
        <end position="588"/>
    </location>
</feature>
<feature type="domain" description="Reelin" evidence="14">
    <location>
        <begin position="1"/>
        <end position="146"/>
    </location>
</feature>
<keyword evidence="6" id="KW-0249">Electron transport</keyword>
<protein>
    <submittedName>
        <fullName evidence="15">DgyrCDS1176</fullName>
    </submittedName>
</protein>
<evidence type="ECO:0000313" key="15">
    <source>
        <dbReference type="EMBL" id="CAD5111915.1"/>
    </source>
</evidence>
<dbReference type="CDD" id="cd08760">
    <property type="entry name" value="Cyt_b561_FRRS1_like"/>
    <property type="match status" value="1"/>
</dbReference>
<evidence type="ECO:0000259" key="12">
    <source>
        <dbReference type="PROSITE" id="PS50836"/>
    </source>
</evidence>
<feature type="transmembrane region" description="Helical" evidence="11">
    <location>
        <begin position="600"/>
        <end position="622"/>
    </location>
</feature>
<evidence type="ECO:0000259" key="14">
    <source>
        <dbReference type="PROSITE" id="PS51019"/>
    </source>
</evidence>
<dbReference type="Pfam" id="PF03351">
    <property type="entry name" value="DOMON"/>
    <property type="match status" value="2"/>
</dbReference>
<keyword evidence="9 11" id="KW-0472">Membrane</keyword>
<comment type="similarity">
    <text evidence="3">Belongs to the FRRS1 family.</text>
</comment>
<reference evidence="15 16" key="1">
    <citation type="submission" date="2020-08" db="EMBL/GenBank/DDBJ databases">
        <authorList>
            <person name="Hejnol A."/>
        </authorList>
    </citation>
    <scope>NUCLEOTIDE SEQUENCE [LARGE SCALE GENOMIC DNA]</scope>
</reference>
<dbReference type="InterPro" id="IPR042789">
    <property type="entry name" value="FRRS1L"/>
</dbReference>
<dbReference type="GO" id="GO:0099072">
    <property type="term" value="P:regulation of postsynaptic membrane neurotransmitter receptor levels"/>
    <property type="evidence" value="ECO:0007669"/>
    <property type="project" value="TreeGrafter"/>
</dbReference>
<dbReference type="EMBL" id="CAJFCJ010000002">
    <property type="protein sequence ID" value="CAD5111915.1"/>
    <property type="molecule type" value="Genomic_DNA"/>
</dbReference>
<dbReference type="PROSITE" id="PS50836">
    <property type="entry name" value="DOMON"/>
    <property type="match status" value="2"/>
</dbReference>
<feature type="transmembrane region" description="Helical" evidence="11">
    <location>
        <begin position="725"/>
        <end position="745"/>
    </location>
</feature>
<comment type="subcellular location">
    <subcellularLocation>
        <location evidence="2">Membrane</location>
        <topology evidence="2">Multi-pass membrane protein</topology>
    </subcellularLocation>
</comment>
<dbReference type="Pfam" id="PF02014">
    <property type="entry name" value="Reeler"/>
    <property type="match status" value="1"/>
</dbReference>
<sequence length="748" mass="84559">MIPQHVVPPQTSPFPMELTLSSYIYNEGTTIDITLKHKNNTPIAGVFAQMRRANSPNTTLYGSFEGDNDNFRTACNESRAITHSKRLISLNEIKFTWKPPQDNADSGPLQLWISIVQDFTTFWVQQKSNVINYSNALPPTQEISLADCSTTKDCFKVPENCGKEADCDYLLTWRPDNQRGLINFEISAKIPTDQFWTAVGFSKDLDMGEDSVIDCLVNASTSLVEVQASWNEGRTNEVLNNKLLGLIPDSISGARVNDRLRCRFQRQITIARSDTNKIYDLNTEYYVFLGKGIVLQDSTKMQHSQIPEKSASKLLMTTIRNGTTRPTSDPSQGIDTRRCGSEKGCYRYPEGCEESVCHYLLTWKPSDNKEKIEFEISADDSDSKTDWTSVAFSEDTIMGDDSVIDCLYNSDDVSINIQASWNRRVKDNEVLNNKLLGLDQDTFFGSRVNGRLRCRFTRSVKVANDDPEASRVFDLSEQYYVFIGKGSAVRGIKMKHTSIPVISPRKVPLTEIGDVSGLAKFPLVKAHGILMIVAWSFFANIGLLLPRYFKLCWNKYQLFNEKIWFQIHRMCMITVVLCTITAFIVIFVEVKGFSQGSKPIIHAIIGIIVTVLCVLNPIMAVFRPPPKHPKRPIFNWLHFLAGQIAHILTVPMIYLAFPFGKVYAPSWLKWVYTAIIIQHIFVEVLLFLYKYVKISPNSVNPLNGKDSDNQVVAEEETKPDNVPTAIIMTYFFILLALVTTIVITLGRA</sequence>
<keyword evidence="5 11" id="KW-0812">Transmembrane</keyword>
<dbReference type="Proteomes" id="UP000549394">
    <property type="component" value="Unassembled WGS sequence"/>
</dbReference>
<keyword evidence="16" id="KW-1185">Reference proteome</keyword>
<dbReference type="InterPro" id="IPR042307">
    <property type="entry name" value="Reeler_sf"/>
</dbReference>
<dbReference type="PROSITE" id="PS50939">
    <property type="entry name" value="CYTOCHROME_B561"/>
    <property type="match status" value="1"/>
</dbReference>
<evidence type="ECO:0000256" key="10">
    <source>
        <dbReference type="ARBA" id="ARBA00023180"/>
    </source>
</evidence>
<keyword evidence="10" id="KW-0325">Glycoprotein</keyword>
<dbReference type="Gene3D" id="1.20.120.1770">
    <property type="match status" value="1"/>
</dbReference>
<accession>A0A7I8V6H3</accession>
<dbReference type="AlphaFoldDB" id="A0A7I8V6H3"/>
<keyword evidence="7 11" id="KW-1133">Transmembrane helix</keyword>
<dbReference type="InterPro" id="IPR006593">
    <property type="entry name" value="Cyt_b561/ferric_Rdtase_TM"/>
</dbReference>
<evidence type="ECO:0000256" key="2">
    <source>
        <dbReference type="ARBA" id="ARBA00004141"/>
    </source>
</evidence>
<feature type="transmembrane region" description="Helical" evidence="11">
    <location>
        <begin position="669"/>
        <end position="689"/>
    </location>
</feature>
<evidence type="ECO:0000313" key="16">
    <source>
        <dbReference type="Proteomes" id="UP000549394"/>
    </source>
</evidence>
<dbReference type="GO" id="GO:0016020">
    <property type="term" value="C:membrane"/>
    <property type="evidence" value="ECO:0007669"/>
    <property type="project" value="UniProtKB-SubCell"/>
</dbReference>
<evidence type="ECO:0000256" key="7">
    <source>
        <dbReference type="ARBA" id="ARBA00022989"/>
    </source>
</evidence>
<dbReference type="SMART" id="SM00664">
    <property type="entry name" value="DoH"/>
    <property type="match status" value="2"/>
</dbReference>